<dbReference type="EMBL" id="CP072793">
    <property type="protein sequence ID" value="QTR53708.1"/>
    <property type="molecule type" value="Genomic_DNA"/>
</dbReference>
<sequence>MSNAELKKGENAEEKLRLYFLSLGYFVVRSVKAEYKGFDVTDVDLFLYSRSSPISRERTNVDIKMKQRPQALERVFWTRGLKEVLGLEKCIVATTDKRSHVGEFGAKNEVLVLDGNFMNKLDSTNRYSIERLNEEEFISLMENYNSKSWKKDYEEAKSNLLNRFNFDGLNSLLNKIKNFMEEICSGHSNEVCYRALYVYIAYFLITLDYSIKDFSYKDQKDRSKLISEGVRFGEMGKKKSEEIIAMSSALMTSFMNKEDYDINAIENEVLSQFMSIPSTDIADYLGSTKMMQRLLPIAIELEGSAFNRKYITPLGMSSEVQSILGLLCDFYSIDRKRILV</sequence>
<accession>A0A975F9W5</accession>
<evidence type="ECO:0000313" key="1">
    <source>
        <dbReference type="EMBL" id="QTR53708.1"/>
    </source>
</evidence>
<dbReference type="RefSeq" id="WP_210219218.1">
    <property type="nucleotide sequence ID" value="NZ_CP072793.1"/>
</dbReference>
<reference evidence="1" key="1">
    <citation type="submission" date="2021-04" db="EMBL/GenBank/DDBJ databases">
        <title>Genomics, taxonomy and metabolism of representatives of sulfur bacteria of the genus Thiothrix: Thiothrix fructosivorans QT, Thiothrix unzii A1T and three new species, Thiothrix subterranea sp. nov., Thiothrix litoralis sp. nov. and 'Candidatus Thiothrix anitrata' sp. nov.</title>
        <authorList>
            <person name="Ravin N.V."/>
            <person name="Smolyakov D."/>
            <person name="Rudenko T.S."/>
            <person name="Mardanov A.V."/>
            <person name="Beletsky A.V."/>
            <person name="Markov N.D."/>
            <person name="Fomenkov A.I."/>
            <person name="Roberts R.J."/>
            <person name="Karnachuk O.V."/>
            <person name="Novikov A."/>
            <person name="Grabovich M.Y."/>
        </authorList>
    </citation>
    <scope>NUCLEOTIDE SEQUENCE</scope>
    <source>
        <strain evidence="1">A1</strain>
    </source>
</reference>
<evidence type="ECO:0000313" key="2">
    <source>
        <dbReference type="Proteomes" id="UP000672009"/>
    </source>
</evidence>
<dbReference type="Proteomes" id="UP000672009">
    <property type="component" value="Chromosome"/>
</dbReference>
<dbReference type="KEGG" id="tun:J9260_01040"/>
<name>A0A975F9W5_9GAMM</name>
<protein>
    <recommendedName>
        <fullName evidence="3">Restriction endonuclease</fullName>
    </recommendedName>
</protein>
<evidence type="ECO:0008006" key="3">
    <source>
        <dbReference type="Google" id="ProtNLM"/>
    </source>
</evidence>
<dbReference type="AlphaFoldDB" id="A0A975F9W5"/>
<keyword evidence="2" id="KW-1185">Reference proteome</keyword>
<gene>
    <name evidence="1" type="ORF">J9260_01040</name>
</gene>
<organism evidence="1 2">
    <name type="scientific">Thiothrix unzii</name>
    <dbReference type="NCBI Taxonomy" id="111769"/>
    <lineage>
        <taxon>Bacteria</taxon>
        <taxon>Pseudomonadati</taxon>
        <taxon>Pseudomonadota</taxon>
        <taxon>Gammaproteobacteria</taxon>
        <taxon>Thiotrichales</taxon>
        <taxon>Thiotrichaceae</taxon>
        <taxon>Thiothrix</taxon>
    </lineage>
</organism>
<proteinExistence type="predicted"/>